<comment type="subcellular location">
    <subcellularLocation>
        <location evidence="1">Cytoplasm</location>
    </subcellularLocation>
</comment>
<evidence type="ECO:0000256" key="3">
    <source>
        <dbReference type="ARBA" id="ARBA00019105"/>
    </source>
</evidence>
<feature type="domain" description="CEP63/Deup1 CEP152 binding coiled coil" evidence="11">
    <location>
        <begin position="563"/>
        <end position="597"/>
    </location>
</feature>
<feature type="compositionally biased region" description="Polar residues" evidence="9">
    <location>
        <begin position="467"/>
        <end position="477"/>
    </location>
</feature>
<dbReference type="PANTHER" id="PTHR18875:SF5">
    <property type="entry name" value="DEUTEROSOME ASSEMBLY PROTEIN 1"/>
    <property type="match status" value="1"/>
</dbReference>
<comment type="similarity">
    <text evidence="2">Belongs to the CEP63 family.</text>
</comment>
<dbReference type="InterPro" id="IPR031470">
    <property type="entry name" value="CEP63/Deup1_N"/>
</dbReference>
<feature type="domain" description="CEP63/Deup1 N-terminal" evidence="10">
    <location>
        <begin position="22"/>
        <end position="288"/>
    </location>
</feature>
<evidence type="ECO:0000256" key="1">
    <source>
        <dbReference type="ARBA" id="ARBA00004496"/>
    </source>
</evidence>
<dbReference type="GO" id="GO:0005737">
    <property type="term" value="C:cytoplasm"/>
    <property type="evidence" value="ECO:0007669"/>
    <property type="project" value="UniProtKB-SubCell"/>
</dbReference>
<dbReference type="InterPro" id="IPR057656">
    <property type="entry name" value="CEP63/Deup1_CC"/>
</dbReference>
<evidence type="ECO:0000256" key="7">
    <source>
        <dbReference type="ARBA" id="ARBA00030704"/>
    </source>
</evidence>
<evidence type="ECO:0000256" key="5">
    <source>
        <dbReference type="ARBA" id="ARBA00022794"/>
    </source>
</evidence>
<dbReference type="Pfam" id="PF17045">
    <property type="entry name" value="CEP63"/>
    <property type="match status" value="1"/>
</dbReference>
<dbReference type="RefSeq" id="XP_002940187.1">
    <property type="nucleotide sequence ID" value="XM_002940141.5"/>
</dbReference>
<reference evidence="13" key="1">
    <citation type="submission" date="2025-08" db="UniProtKB">
        <authorList>
            <consortium name="RefSeq"/>
        </authorList>
    </citation>
    <scope>IDENTIFICATION</scope>
    <source>
        <strain evidence="13">Nigerian</strain>
        <tissue evidence="13">Liver and blood</tissue>
    </source>
</reference>
<proteinExistence type="inferred from homology"/>
<evidence type="ECO:0000256" key="8">
    <source>
        <dbReference type="SAM" id="Coils"/>
    </source>
</evidence>
<evidence type="ECO:0000313" key="12">
    <source>
        <dbReference type="Proteomes" id="UP000008143"/>
    </source>
</evidence>
<gene>
    <name evidence="13 14" type="primary">deup1</name>
</gene>
<dbReference type="Xenbase" id="XB-GENE-5961526">
    <property type="gene designation" value="deup1"/>
</dbReference>
<feature type="coiled-coil region" evidence="8">
    <location>
        <begin position="237"/>
        <end position="285"/>
    </location>
</feature>
<sequence length="606" mass="70129">MQTDADIQPLAGFQNQLHIRNSSCENELEELMHQIDIMVSHRKVEWEKHVKVLEQKLEAQDRELTEARNLVDEKNHEIGILCKKLEGVDTAQHEMAQNYERQLQALKFQLCKLKKSYEKLHFHQEKHQKNENAAQERSRCELQWLTQKIEEFKARSREWEKQRVFYQDQLKSLDEQRKTLAEKCQLFQKESLSYQEQLSSQKQLQSEAITNNQSEMRRLRCLLDTSQETIRSDGVIIENLKSTVKEITLSRDSLKDENQQLLQELRRCQKQSQNMEAQLYKAKLELQSCNDLLRVPALEERQAQKETANLANQKTAQGEEASFQVTDPRMNYMTSEPEHKSFNLSKSEKYQAENDLHGTEAKNSDLERLRKDIGDLTAKLNQKDVTIATVSRKVSRLERELELKGAQNRQTSMPLSQKDVIAELESEMPQIHAVNKAPQTDSGEVDPWISIKCGEHDKPQKHRSFHGENNSLKPTNYADTRNHSVGSEWESEKSLCPWNTPTLGSATDDDCDLVDNENEWLSLYNSTLYPGLDLPPISYACDQLKDSTNSSLAGSSLISAAEKFLLEETRRASDFEKILNSHIEEMKRNSESTVSRYQSHGQSRHI</sequence>
<dbReference type="Pfam" id="PF25771">
    <property type="entry name" value="CC_CEP152-bind"/>
    <property type="match status" value="1"/>
</dbReference>
<dbReference type="CTD" id="159989"/>
<dbReference type="PANTHER" id="PTHR18875">
    <property type="entry name" value="SARCOMA ANTIGEN NY-SAR-24/CYTOSKELETAL PROTEIN SOJO"/>
    <property type="match status" value="1"/>
</dbReference>
<keyword evidence="6 8" id="KW-0175">Coiled coil</keyword>
<evidence type="ECO:0000313" key="13">
    <source>
        <dbReference type="RefSeq" id="XP_002940187.1"/>
    </source>
</evidence>
<organism evidence="12 13">
    <name type="scientific">Xenopus tropicalis</name>
    <name type="common">Western clawed frog</name>
    <name type="synonym">Silurana tropicalis</name>
    <dbReference type="NCBI Taxonomy" id="8364"/>
    <lineage>
        <taxon>Eukaryota</taxon>
        <taxon>Metazoa</taxon>
        <taxon>Chordata</taxon>
        <taxon>Craniata</taxon>
        <taxon>Vertebrata</taxon>
        <taxon>Euteleostomi</taxon>
        <taxon>Amphibia</taxon>
        <taxon>Batrachia</taxon>
        <taxon>Anura</taxon>
        <taxon>Pipoidea</taxon>
        <taxon>Pipidae</taxon>
        <taxon>Xenopodinae</taxon>
        <taxon>Xenopus</taxon>
        <taxon>Silurana</taxon>
    </lineage>
</organism>
<dbReference type="KEGG" id="xtr:100380182"/>
<feature type="region of interest" description="Disordered" evidence="9">
    <location>
        <begin position="457"/>
        <end position="477"/>
    </location>
</feature>
<keyword evidence="5" id="KW-0970">Cilium biogenesis/degradation</keyword>
<name>A0A8J0QWW8_XENTR</name>
<dbReference type="Proteomes" id="UP000008143">
    <property type="component" value="Chromosome 2"/>
</dbReference>
<protein>
    <recommendedName>
        <fullName evidence="3">Deuterosome assembly protein 1</fullName>
    </recommendedName>
    <alternativeName>
        <fullName evidence="7">Coiled-coil domain-containing protein 67</fullName>
    </alternativeName>
</protein>
<feature type="coiled-coil region" evidence="8">
    <location>
        <begin position="142"/>
        <end position="190"/>
    </location>
</feature>
<keyword evidence="4" id="KW-0963">Cytoplasm</keyword>
<feature type="region of interest" description="Disordered" evidence="9">
    <location>
        <begin position="307"/>
        <end position="326"/>
    </location>
</feature>
<evidence type="ECO:0000256" key="6">
    <source>
        <dbReference type="ARBA" id="ARBA00023054"/>
    </source>
</evidence>
<dbReference type="OMA" id="SHNTWEF"/>
<evidence type="ECO:0000313" key="14">
    <source>
        <dbReference type="Xenbase" id="XB-GENE-5961526"/>
    </source>
</evidence>
<keyword evidence="12" id="KW-1185">Reference proteome</keyword>
<dbReference type="AlphaFoldDB" id="A0A8J0QWW8"/>
<dbReference type="AGR" id="Xenbase:XB-GENE-5961526"/>
<dbReference type="GO" id="GO:0030030">
    <property type="term" value="P:cell projection organization"/>
    <property type="evidence" value="ECO:0007669"/>
    <property type="project" value="UniProtKB-KW"/>
</dbReference>
<dbReference type="GeneID" id="100380182"/>
<accession>A0A8J0QWW8</accession>
<evidence type="ECO:0000259" key="11">
    <source>
        <dbReference type="Pfam" id="PF25771"/>
    </source>
</evidence>
<evidence type="ECO:0000259" key="10">
    <source>
        <dbReference type="Pfam" id="PF17045"/>
    </source>
</evidence>
<dbReference type="OrthoDB" id="10007333at2759"/>
<feature type="coiled-coil region" evidence="8">
    <location>
        <begin position="43"/>
        <end position="77"/>
    </location>
</feature>
<evidence type="ECO:0000256" key="2">
    <source>
        <dbReference type="ARBA" id="ARBA00007181"/>
    </source>
</evidence>
<evidence type="ECO:0000256" key="4">
    <source>
        <dbReference type="ARBA" id="ARBA00022490"/>
    </source>
</evidence>
<evidence type="ECO:0000256" key="9">
    <source>
        <dbReference type="SAM" id="MobiDB-lite"/>
    </source>
</evidence>
<feature type="compositionally biased region" description="Polar residues" evidence="9">
    <location>
        <begin position="307"/>
        <end position="316"/>
    </location>
</feature>